<dbReference type="HOGENOM" id="CLU_3009730_0_0_11"/>
<dbReference type="EMBL" id="CP003788">
    <property type="protein sequence ID" value="AFR09844.1"/>
    <property type="molecule type" value="Genomic_DNA"/>
</dbReference>
<dbReference type="KEGG" id="nal:B005_5143"/>
<name>J7LG28_NOCAA</name>
<dbReference type="Proteomes" id="UP000003779">
    <property type="component" value="Chromosome"/>
</dbReference>
<evidence type="ECO:0000313" key="3">
    <source>
        <dbReference type="Proteomes" id="UP000003779"/>
    </source>
</evidence>
<reference evidence="2 3" key="1">
    <citation type="journal article" date="2012" name="J. Bacteriol.">
        <title>Whole-Genome Sequence of Nocardiopsis alba Strain ATCC BAA-2165, Associated with Honeybees.</title>
        <authorList>
            <person name="Qiao J."/>
            <person name="Chen L."/>
            <person name="Li Y."/>
            <person name="Wang J."/>
            <person name="Zhang W."/>
            <person name="Chen S."/>
        </authorList>
    </citation>
    <scope>NUCLEOTIDE SEQUENCE [LARGE SCALE GENOMIC DNA]</scope>
    <source>
        <strain evidence="3">ATCC BAA-2165 / BE74</strain>
    </source>
</reference>
<dbReference type="AlphaFoldDB" id="J7LG28"/>
<accession>J7LG28</accession>
<evidence type="ECO:0000256" key="1">
    <source>
        <dbReference type="SAM" id="MobiDB-lite"/>
    </source>
</evidence>
<sequence>MFAPRSDQGTDLHRASERGGLHGKTPSGGRPILVDRPDRRSFGVPCPLQGGKRGQR</sequence>
<feature type="compositionally biased region" description="Basic and acidic residues" evidence="1">
    <location>
        <begin position="8"/>
        <end position="20"/>
    </location>
</feature>
<dbReference type="PATRIC" id="fig|1205910.3.peg.4859"/>
<reference evidence="3" key="2">
    <citation type="submission" date="2012-08" db="EMBL/GenBank/DDBJ databases">
        <title>Whole-genome sequence of Nocardiopsis alba strain ATCC BAA-2165 associated with honeybees.</title>
        <authorList>
            <person name="Qiao J."/>
            <person name="Chen L."/>
            <person name="Li Y."/>
            <person name="Wang J."/>
            <person name="Zhang W."/>
            <person name="Chen S."/>
        </authorList>
    </citation>
    <scope>NUCLEOTIDE SEQUENCE [LARGE SCALE GENOMIC DNA]</scope>
    <source>
        <strain evidence="3">ATCC BAA-2165 / BE74</strain>
    </source>
</reference>
<gene>
    <name evidence="2" type="ordered locus">B005_5143</name>
</gene>
<feature type="region of interest" description="Disordered" evidence="1">
    <location>
        <begin position="1"/>
        <end position="56"/>
    </location>
</feature>
<evidence type="ECO:0000313" key="2">
    <source>
        <dbReference type="EMBL" id="AFR09844.1"/>
    </source>
</evidence>
<protein>
    <submittedName>
        <fullName evidence="2">Uncharacterized protein</fullName>
    </submittedName>
</protein>
<proteinExistence type="predicted"/>
<organism evidence="2 3">
    <name type="scientific">Nocardiopsis alba (strain ATCC BAA-2165 / BE74)</name>
    <dbReference type="NCBI Taxonomy" id="1205910"/>
    <lineage>
        <taxon>Bacteria</taxon>
        <taxon>Bacillati</taxon>
        <taxon>Actinomycetota</taxon>
        <taxon>Actinomycetes</taxon>
        <taxon>Streptosporangiales</taxon>
        <taxon>Nocardiopsidaceae</taxon>
        <taxon>Nocardiopsis</taxon>
    </lineage>
</organism>